<organism evidence="2 3">
    <name type="scientific">Zasmidium cellare ATCC 36951</name>
    <dbReference type="NCBI Taxonomy" id="1080233"/>
    <lineage>
        <taxon>Eukaryota</taxon>
        <taxon>Fungi</taxon>
        <taxon>Dikarya</taxon>
        <taxon>Ascomycota</taxon>
        <taxon>Pezizomycotina</taxon>
        <taxon>Dothideomycetes</taxon>
        <taxon>Dothideomycetidae</taxon>
        <taxon>Mycosphaerellales</taxon>
        <taxon>Mycosphaerellaceae</taxon>
        <taxon>Zasmidium</taxon>
    </lineage>
</organism>
<keyword evidence="3" id="KW-1185">Reference proteome</keyword>
<feature type="compositionally biased region" description="Basic and acidic residues" evidence="1">
    <location>
        <begin position="1"/>
        <end position="17"/>
    </location>
</feature>
<proteinExistence type="predicted"/>
<gene>
    <name evidence="2" type="ORF">M409DRAFT_48862</name>
</gene>
<feature type="compositionally biased region" description="Polar residues" evidence="1">
    <location>
        <begin position="40"/>
        <end position="51"/>
    </location>
</feature>
<feature type="compositionally biased region" description="Low complexity" evidence="1">
    <location>
        <begin position="63"/>
        <end position="72"/>
    </location>
</feature>
<sequence length="375" mass="42732">MDLKRILNHAEDTAEQRPHKRQSQSPSSVHPPSSPDVYELSSQPGSASAPNMGQLYSYFDNQSSPSASPSPSLGAHDIPKSDNDGNYTYHQEPTIPDDSAFDPSLLENVDRELGGVPLTGHDHLDGLDIQDDSLPTAPFTDDPPAYDTVVPQNSPPPPPAFLTNPDTRLTDLSDIERQQYYEALWANNEIELKDLAQPKLHSQYPQFSDEILLAYFTHTTIITKVWSNYDSPERQFFWHPRNRFNDCGKLHLTPNQRRRLNTLDLETLQMLHVRFDIGTPFRTLFKVHLRSVKNESSAVYRLDSEGYWENDPHAPHGDLEEVIKEGVKNSREDGLPEGQVGLRLKDLDEIAKDFVLRENCAKRQEMVQSNKWFYD</sequence>
<feature type="region of interest" description="Disordered" evidence="1">
    <location>
        <begin position="1"/>
        <end position="159"/>
    </location>
</feature>
<dbReference type="Proteomes" id="UP000799537">
    <property type="component" value="Unassembled WGS sequence"/>
</dbReference>
<evidence type="ECO:0000256" key="1">
    <source>
        <dbReference type="SAM" id="MobiDB-lite"/>
    </source>
</evidence>
<evidence type="ECO:0000313" key="2">
    <source>
        <dbReference type="EMBL" id="KAF2173959.1"/>
    </source>
</evidence>
<name>A0A6A6D713_ZASCE</name>
<dbReference type="EMBL" id="ML993579">
    <property type="protein sequence ID" value="KAF2173959.1"/>
    <property type="molecule type" value="Genomic_DNA"/>
</dbReference>
<evidence type="ECO:0000313" key="3">
    <source>
        <dbReference type="Proteomes" id="UP000799537"/>
    </source>
</evidence>
<dbReference type="RefSeq" id="XP_033674848.1">
    <property type="nucleotide sequence ID" value="XM_033811064.1"/>
</dbReference>
<dbReference type="OrthoDB" id="3641195at2759"/>
<protein>
    <submittedName>
        <fullName evidence="2">Uncharacterized protein</fullName>
    </submittedName>
</protein>
<dbReference type="GeneID" id="54564336"/>
<accession>A0A6A6D713</accession>
<dbReference type="AlphaFoldDB" id="A0A6A6D713"/>
<reference evidence="2" key="1">
    <citation type="journal article" date="2020" name="Stud. Mycol.">
        <title>101 Dothideomycetes genomes: a test case for predicting lifestyles and emergence of pathogens.</title>
        <authorList>
            <person name="Haridas S."/>
            <person name="Albert R."/>
            <person name="Binder M."/>
            <person name="Bloem J."/>
            <person name="Labutti K."/>
            <person name="Salamov A."/>
            <person name="Andreopoulos B."/>
            <person name="Baker S."/>
            <person name="Barry K."/>
            <person name="Bills G."/>
            <person name="Bluhm B."/>
            <person name="Cannon C."/>
            <person name="Castanera R."/>
            <person name="Culley D."/>
            <person name="Daum C."/>
            <person name="Ezra D."/>
            <person name="Gonzalez J."/>
            <person name="Henrissat B."/>
            <person name="Kuo A."/>
            <person name="Liang C."/>
            <person name="Lipzen A."/>
            <person name="Lutzoni F."/>
            <person name="Magnuson J."/>
            <person name="Mondo S."/>
            <person name="Nolan M."/>
            <person name="Ohm R."/>
            <person name="Pangilinan J."/>
            <person name="Park H.-J."/>
            <person name="Ramirez L."/>
            <person name="Alfaro M."/>
            <person name="Sun H."/>
            <person name="Tritt A."/>
            <person name="Yoshinaga Y."/>
            <person name="Zwiers L.-H."/>
            <person name="Turgeon B."/>
            <person name="Goodwin S."/>
            <person name="Spatafora J."/>
            <person name="Crous P."/>
            <person name="Grigoriev I."/>
        </authorList>
    </citation>
    <scope>NUCLEOTIDE SEQUENCE</scope>
    <source>
        <strain evidence="2">ATCC 36951</strain>
    </source>
</reference>